<dbReference type="Gene3D" id="3.40.30.10">
    <property type="entry name" value="Glutaredoxin"/>
    <property type="match status" value="1"/>
</dbReference>
<dbReference type="GO" id="GO:0016853">
    <property type="term" value="F:isomerase activity"/>
    <property type="evidence" value="ECO:0007669"/>
    <property type="project" value="UniProtKB-KW"/>
</dbReference>
<evidence type="ECO:0000313" key="2">
    <source>
        <dbReference type="EMBL" id="SEW16253.1"/>
    </source>
</evidence>
<evidence type="ECO:0000313" key="3">
    <source>
        <dbReference type="Proteomes" id="UP000199701"/>
    </source>
</evidence>
<gene>
    <name evidence="2" type="ORF">SAMN05421659_105235</name>
</gene>
<keyword evidence="2" id="KW-0413">Isomerase</keyword>
<evidence type="ECO:0000259" key="1">
    <source>
        <dbReference type="Pfam" id="PF01323"/>
    </source>
</evidence>
<name>A0A1I0PPL4_9FIRM</name>
<reference evidence="2 3" key="1">
    <citation type="submission" date="2016-10" db="EMBL/GenBank/DDBJ databases">
        <authorList>
            <person name="de Groot N.N."/>
        </authorList>
    </citation>
    <scope>NUCLEOTIDE SEQUENCE [LARGE SCALE GENOMIC DNA]</scope>
    <source>
        <strain evidence="2 3">DSM 9179</strain>
    </source>
</reference>
<dbReference type="SUPFAM" id="SSF52833">
    <property type="entry name" value="Thioredoxin-like"/>
    <property type="match status" value="1"/>
</dbReference>
<dbReference type="CDD" id="cd03024">
    <property type="entry name" value="DsbA_FrnE"/>
    <property type="match status" value="1"/>
</dbReference>
<protein>
    <submittedName>
        <fullName evidence="2">Predicted dithiol-disulfide isomerase, DsbA family</fullName>
    </submittedName>
</protein>
<dbReference type="InterPro" id="IPR001853">
    <property type="entry name" value="DSBA-like_thioredoxin_dom"/>
</dbReference>
<accession>A0A1I0PPL4</accession>
<organism evidence="2 3">
    <name type="scientific">[Clostridium] fimetarium</name>
    <dbReference type="NCBI Taxonomy" id="99656"/>
    <lineage>
        <taxon>Bacteria</taxon>
        <taxon>Bacillati</taxon>
        <taxon>Bacillota</taxon>
        <taxon>Clostridia</taxon>
        <taxon>Lachnospirales</taxon>
        <taxon>Lachnospiraceae</taxon>
    </lineage>
</organism>
<dbReference type="AlphaFoldDB" id="A0A1I0PPL4"/>
<sequence length="210" mass="23402">MKIEVWSDFACPYCYLGEKKLEKAIAEVELKSPVEITFRSFQLNVDAGSYNGQNINTLISKKYGITLDEAKAANDNIVSLAAEVGLNFDFEHLKPGNTALAHEVLKFSNSIGKGNEVAKRIFAAYFEEGIDIGDKNNLLELAEEVDIDKNTLQLDLKLEKYTSEVIKDQNEAIQLGITGVPFFIIDNKYSISGAQSVDYFKKALEKAMED</sequence>
<dbReference type="PANTHER" id="PTHR13887">
    <property type="entry name" value="GLUTATHIONE S-TRANSFERASE KAPPA"/>
    <property type="match status" value="1"/>
</dbReference>
<dbReference type="OrthoDB" id="9799122at2"/>
<keyword evidence="3" id="KW-1185">Reference proteome</keyword>
<dbReference type="STRING" id="99656.SAMN05421659_105235"/>
<feature type="domain" description="DSBA-like thioredoxin" evidence="1">
    <location>
        <begin position="3"/>
        <end position="204"/>
    </location>
</feature>
<dbReference type="EMBL" id="FOJI01000005">
    <property type="protein sequence ID" value="SEW16253.1"/>
    <property type="molecule type" value="Genomic_DNA"/>
</dbReference>
<dbReference type="Proteomes" id="UP000199701">
    <property type="component" value="Unassembled WGS sequence"/>
</dbReference>
<dbReference type="InterPro" id="IPR036249">
    <property type="entry name" value="Thioredoxin-like_sf"/>
</dbReference>
<proteinExistence type="predicted"/>
<dbReference type="Pfam" id="PF01323">
    <property type="entry name" value="DSBA"/>
    <property type="match status" value="1"/>
</dbReference>
<dbReference type="RefSeq" id="WP_092452867.1">
    <property type="nucleotide sequence ID" value="NZ_FOJI01000005.1"/>
</dbReference>
<dbReference type="GO" id="GO:0016491">
    <property type="term" value="F:oxidoreductase activity"/>
    <property type="evidence" value="ECO:0007669"/>
    <property type="project" value="InterPro"/>
</dbReference>
<dbReference type="PANTHER" id="PTHR13887:SF41">
    <property type="entry name" value="THIOREDOXIN SUPERFAMILY PROTEIN"/>
    <property type="match status" value="1"/>
</dbReference>